<protein>
    <recommendedName>
        <fullName evidence="5 9">Mannonate dehydratase</fullName>
        <ecNumber evidence="5 9">4.2.1.8</ecNumber>
    </recommendedName>
    <alternativeName>
        <fullName evidence="9">D-mannonate hydro-lyase</fullName>
    </alternativeName>
</protein>
<gene>
    <name evidence="9" type="primary">uxuA</name>
    <name evidence="10" type="ORF">QD47_08620</name>
</gene>
<keyword evidence="6 9" id="KW-0408">Iron</keyword>
<dbReference type="Pfam" id="PF03786">
    <property type="entry name" value="UxuA"/>
    <property type="match status" value="1"/>
</dbReference>
<evidence type="ECO:0000313" key="11">
    <source>
        <dbReference type="Proteomes" id="UP000032534"/>
    </source>
</evidence>
<evidence type="ECO:0000256" key="6">
    <source>
        <dbReference type="ARBA" id="ARBA00023004"/>
    </source>
</evidence>
<dbReference type="RefSeq" id="WP_044645783.1">
    <property type="nucleotide sequence ID" value="NZ_JTHP01000012.1"/>
</dbReference>
<comment type="cofactor">
    <cofactor evidence="9">
        <name>Fe(2+)</name>
        <dbReference type="ChEBI" id="CHEBI:29033"/>
    </cofactor>
    <cofactor evidence="9">
        <name>Mn(2+)</name>
        <dbReference type="ChEBI" id="CHEBI:29035"/>
    </cofactor>
</comment>
<keyword evidence="8 9" id="KW-0456">Lyase</keyword>
<dbReference type="Gene3D" id="3.20.20.150">
    <property type="entry name" value="Divalent-metal-dependent TIM barrel enzymes"/>
    <property type="match status" value="1"/>
</dbReference>
<organism evidence="10 11">
    <name type="scientific">Paenibacillus terrae</name>
    <dbReference type="NCBI Taxonomy" id="159743"/>
    <lineage>
        <taxon>Bacteria</taxon>
        <taxon>Bacillati</taxon>
        <taxon>Bacillota</taxon>
        <taxon>Bacilli</taxon>
        <taxon>Bacillales</taxon>
        <taxon>Paenibacillaceae</taxon>
        <taxon>Paenibacillus</taxon>
    </lineage>
</organism>
<comment type="caution">
    <text evidence="10">The sequence shown here is derived from an EMBL/GenBank/DDBJ whole genome shotgun (WGS) entry which is preliminary data.</text>
</comment>
<evidence type="ECO:0000256" key="3">
    <source>
        <dbReference type="ARBA" id="ARBA00004892"/>
    </source>
</evidence>
<dbReference type="PIRSF" id="PIRSF016049">
    <property type="entry name" value="Man_dehyd"/>
    <property type="match status" value="1"/>
</dbReference>
<proteinExistence type="inferred from homology"/>
<dbReference type="InterPro" id="IPR004628">
    <property type="entry name" value="Man_deHydtase"/>
</dbReference>
<dbReference type="InterPro" id="IPR036237">
    <property type="entry name" value="Xyl_isomerase-like_sf"/>
</dbReference>
<comment type="similarity">
    <text evidence="4 9">Belongs to the mannonate dehydratase family.</text>
</comment>
<evidence type="ECO:0000256" key="7">
    <source>
        <dbReference type="ARBA" id="ARBA00023211"/>
    </source>
</evidence>
<sequence length="352" mass="39794">MKMTFRWYGEQDSIPLSYIRHVPYIKGIVSAVYTVPPGEVWPLDRITALKQQIEEARLTFEVVESVPVHEAIKLGLPTRDNYIANYKETLRRLGNAGVKVVCYNFMPAFDWFRTVIDKPLPDGSLTLAFSGEELKKIEPIIADFTLPGWDLSYPKKELPALMKQYKELGAEGIWENLAYFLAEVIPVAEEVGVKMAIHPDDPPWPVLGLPRILSKEADFDRLLELQPSVHNGITFCSGSLGSSPDNDLPGMLDKYAAQKRIHFVHLRNVKRYPNGDFEESAHLSESGSIDMAELIHILHRHQFEGYVRPDHGRMIWGEQGKPGYGLYDRALGAAYLTGLWESIERKGEACNG</sequence>
<keyword evidence="11" id="KW-1185">Reference proteome</keyword>
<dbReference type="OrthoDB" id="9780250at2"/>
<evidence type="ECO:0000256" key="8">
    <source>
        <dbReference type="ARBA" id="ARBA00023239"/>
    </source>
</evidence>
<dbReference type="PANTHER" id="PTHR30387">
    <property type="entry name" value="MANNONATE DEHYDRATASE"/>
    <property type="match status" value="1"/>
</dbReference>
<evidence type="ECO:0000256" key="5">
    <source>
        <dbReference type="ARBA" id="ARBA00012927"/>
    </source>
</evidence>
<dbReference type="GO" id="GO:0030145">
    <property type="term" value="F:manganese ion binding"/>
    <property type="evidence" value="ECO:0007669"/>
    <property type="project" value="TreeGrafter"/>
</dbReference>
<keyword evidence="7 9" id="KW-0464">Manganese</keyword>
<accession>A0A0D7X515</accession>
<evidence type="ECO:0000313" key="10">
    <source>
        <dbReference type="EMBL" id="KJD46068.1"/>
    </source>
</evidence>
<comment type="catalytic activity">
    <reaction evidence="1 9">
        <text>D-mannonate = 2-dehydro-3-deoxy-D-gluconate + H2O</text>
        <dbReference type="Rhea" id="RHEA:20097"/>
        <dbReference type="ChEBI" id="CHEBI:15377"/>
        <dbReference type="ChEBI" id="CHEBI:17767"/>
        <dbReference type="ChEBI" id="CHEBI:57990"/>
        <dbReference type="EC" id="4.2.1.8"/>
    </reaction>
</comment>
<dbReference type="HAMAP" id="MF_00106">
    <property type="entry name" value="UxuA"/>
    <property type="match status" value="1"/>
</dbReference>
<dbReference type="GO" id="GO:0008198">
    <property type="term" value="F:ferrous iron binding"/>
    <property type="evidence" value="ECO:0007669"/>
    <property type="project" value="TreeGrafter"/>
</dbReference>
<comment type="pathway">
    <text evidence="3 9">Carbohydrate metabolism; pentose and glucuronate interconversion.</text>
</comment>
<dbReference type="Proteomes" id="UP000032534">
    <property type="component" value="Unassembled WGS sequence"/>
</dbReference>
<dbReference type="PANTHER" id="PTHR30387:SF2">
    <property type="entry name" value="MANNONATE DEHYDRATASE"/>
    <property type="match status" value="1"/>
</dbReference>
<evidence type="ECO:0000256" key="2">
    <source>
        <dbReference type="ARBA" id="ARBA00002713"/>
    </source>
</evidence>
<dbReference type="UniPathway" id="UPA00246"/>
<reference evidence="10 11" key="1">
    <citation type="submission" date="2014-11" db="EMBL/GenBank/DDBJ databases">
        <title>Draft Genome Sequences of Paenibacillus polymyxa NRRL B-30509 and Paenibacillus terrae NRRL B-30644, Strains from a Poultry Environment that Produce Tridecaptin A and Paenicidins.</title>
        <authorList>
            <person name="van Belkum M.J."/>
            <person name="Lohans C.T."/>
            <person name="Vederas J.C."/>
        </authorList>
    </citation>
    <scope>NUCLEOTIDE SEQUENCE [LARGE SCALE GENOMIC DNA]</scope>
    <source>
        <strain evidence="10 11">NRRL B-30644</strain>
    </source>
</reference>
<dbReference type="PATRIC" id="fig|159743.3.peg.1889"/>
<comment type="function">
    <text evidence="2 9">Catalyzes the dehydration of D-mannonate.</text>
</comment>
<dbReference type="NCBIfam" id="TIGR00695">
    <property type="entry name" value="uxuA"/>
    <property type="match status" value="1"/>
</dbReference>
<dbReference type="EMBL" id="JTHP01000012">
    <property type="protein sequence ID" value="KJD46068.1"/>
    <property type="molecule type" value="Genomic_DNA"/>
</dbReference>
<dbReference type="SUPFAM" id="SSF51658">
    <property type="entry name" value="Xylose isomerase-like"/>
    <property type="match status" value="1"/>
</dbReference>
<dbReference type="NCBIfam" id="NF003027">
    <property type="entry name" value="PRK03906.1"/>
    <property type="match status" value="1"/>
</dbReference>
<dbReference type="GO" id="GO:0042840">
    <property type="term" value="P:D-glucuronate catabolic process"/>
    <property type="evidence" value="ECO:0007669"/>
    <property type="project" value="TreeGrafter"/>
</dbReference>
<evidence type="ECO:0000256" key="9">
    <source>
        <dbReference type="HAMAP-Rule" id="MF_00106"/>
    </source>
</evidence>
<dbReference type="GO" id="GO:0008927">
    <property type="term" value="F:mannonate dehydratase activity"/>
    <property type="evidence" value="ECO:0007669"/>
    <property type="project" value="UniProtKB-UniRule"/>
</dbReference>
<dbReference type="EC" id="4.2.1.8" evidence="5 9"/>
<name>A0A0D7X515_9BACL</name>
<dbReference type="AlphaFoldDB" id="A0A0D7X515"/>
<evidence type="ECO:0000256" key="4">
    <source>
        <dbReference type="ARBA" id="ARBA00007389"/>
    </source>
</evidence>
<evidence type="ECO:0000256" key="1">
    <source>
        <dbReference type="ARBA" id="ARBA00001794"/>
    </source>
</evidence>